<sequence length="630" mass="68550">MIEGASVTKSWSTVPFYNRGPCFSASYCLCPKINASSLEVQPSAPPPHSSLAFSPPLLQHEEAPEAHSKIHSYSTGGQGGELAPSSLVRFFHSWLHLKSDFAPVDVPTQGAFNPQNEEYYTSLVIIAGIFLAASVLGIIAVLIVLCCNCSRRWDRTNSYYTQLRRFRKLKIAAVTLGISAILLMVACIYANVETTDAVTDTISHVERLDNKYNKALTSVSNLGSDATDPLNMAQRLQRDLASAPQDVQRALQDIVSGTQTFQSSLSSVVRSAPTFEFDSFYSDARTYNHYRSIAEFGLVAFAVFALILLLVALACRSYCQLITSIIISAICLVILSAVVGIESAAAVGVSDVCMKPTTFLIHQFAEDDAYVSYYLFCNTTSPFQPDINQAQSEAQEGVLAAQLVVNYTRENAPQFQSAAIALQQGLNDLQQQLPKVAASVDCATFWPTYKRVIDGVCNPMTTNLAILSASRLAGCILFLVVLVLVSYASLHFGLPSVRDPEEAGGLISDENNVQPLLFFHQVQYRSTSTDDNNSSSSTRTRRRNNDNSNNNTTGGGEGGGPSAPPIEVDGGDGNDDDDDEDLLCKICVARPVNIRLNCGHCICSQCVEEISDTCPWCRDVITSRDRLIFP</sequence>
<keyword evidence="11 18" id="KW-0472">Membrane</keyword>
<dbReference type="AlphaFoldDB" id="F2U7F0"/>
<keyword evidence="3" id="KW-0813">Transport</keyword>
<dbReference type="PROSITE" id="PS00518">
    <property type="entry name" value="ZF_RING_1"/>
    <property type="match status" value="1"/>
</dbReference>
<dbReference type="Proteomes" id="UP000007799">
    <property type="component" value="Unassembled WGS sequence"/>
</dbReference>
<keyword evidence="13" id="KW-0325">Glycoprotein</keyword>
<keyword evidence="8" id="KW-0862">Zinc</keyword>
<dbReference type="InterPro" id="IPR017907">
    <property type="entry name" value="Znf_RING_CS"/>
</dbReference>
<evidence type="ECO:0000256" key="12">
    <source>
        <dbReference type="ARBA" id="ARBA00023173"/>
    </source>
</evidence>
<feature type="transmembrane region" description="Helical" evidence="18">
    <location>
        <begin position="469"/>
        <end position="490"/>
    </location>
</feature>
<evidence type="ECO:0000256" key="1">
    <source>
        <dbReference type="ARBA" id="ARBA00004651"/>
    </source>
</evidence>
<evidence type="ECO:0000256" key="5">
    <source>
        <dbReference type="ARBA" id="ARBA00022692"/>
    </source>
</evidence>
<organism evidence="21">
    <name type="scientific">Salpingoeca rosetta (strain ATCC 50818 / BSB-021)</name>
    <dbReference type="NCBI Taxonomy" id="946362"/>
    <lineage>
        <taxon>Eukaryota</taxon>
        <taxon>Choanoflagellata</taxon>
        <taxon>Craspedida</taxon>
        <taxon>Salpingoecidae</taxon>
        <taxon>Salpingoeca</taxon>
    </lineage>
</organism>
<feature type="region of interest" description="Disordered" evidence="17">
    <location>
        <begin position="527"/>
        <end position="575"/>
    </location>
</feature>
<feature type="domain" description="RING-type" evidence="19">
    <location>
        <begin position="584"/>
        <end position="618"/>
    </location>
</feature>
<dbReference type="SUPFAM" id="SSF57850">
    <property type="entry name" value="RING/U-box"/>
    <property type="match status" value="1"/>
</dbReference>
<evidence type="ECO:0000256" key="13">
    <source>
        <dbReference type="ARBA" id="ARBA00023180"/>
    </source>
</evidence>
<dbReference type="GeneID" id="16075451"/>
<name>F2U7F0_SALR5</name>
<evidence type="ECO:0000256" key="6">
    <source>
        <dbReference type="ARBA" id="ARBA00022723"/>
    </source>
</evidence>
<dbReference type="EMBL" id="GL832963">
    <property type="protein sequence ID" value="EGD83368.1"/>
    <property type="molecule type" value="Genomic_DNA"/>
</dbReference>
<keyword evidence="12" id="KW-0869">Chloride channel</keyword>
<evidence type="ECO:0000256" key="4">
    <source>
        <dbReference type="ARBA" id="ARBA00022475"/>
    </source>
</evidence>
<keyword evidence="14" id="KW-0868">Chloride</keyword>
<feature type="transmembrane region" description="Helical" evidence="18">
    <location>
        <begin position="171"/>
        <end position="192"/>
    </location>
</feature>
<keyword evidence="15" id="KW-0407">Ion channel</keyword>
<evidence type="ECO:0000256" key="16">
    <source>
        <dbReference type="PROSITE-ProRule" id="PRU00175"/>
    </source>
</evidence>
<feature type="compositionally biased region" description="Low complexity" evidence="17">
    <location>
        <begin position="527"/>
        <end position="538"/>
    </location>
</feature>
<gene>
    <name evidence="20" type="ORF">PTSG_03976</name>
</gene>
<proteinExistence type="inferred from homology"/>
<evidence type="ECO:0000256" key="8">
    <source>
        <dbReference type="ARBA" id="ARBA00022833"/>
    </source>
</evidence>
<feature type="transmembrane region" description="Helical" evidence="18">
    <location>
        <begin position="123"/>
        <end position="150"/>
    </location>
</feature>
<evidence type="ECO:0000256" key="17">
    <source>
        <dbReference type="SAM" id="MobiDB-lite"/>
    </source>
</evidence>
<dbReference type="InParanoid" id="F2U7F0"/>
<dbReference type="PROSITE" id="PS50089">
    <property type="entry name" value="ZF_RING_2"/>
    <property type="match status" value="1"/>
</dbReference>
<comment type="similarity">
    <text evidence="2">Belongs to the tweety family.</text>
</comment>
<evidence type="ECO:0000256" key="3">
    <source>
        <dbReference type="ARBA" id="ARBA00022448"/>
    </source>
</evidence>
<evidence type="ECO:0000256" key="15">
    <source>
        <dbReference type="ARBA" id="ARBA00023303"/>
    </source>
</evidence>
<evidence type="ECO:0000256" key="10">
    <source>
        <dbReference type="ARBA" id="ARBA00023065"/>
    </source>
</evidence>
<dbReference type="GO" id="GO:0005229">
    <property type="term" value="F:intracellularly calcium-gated chloride channel activity"/>
    <property type="evidence" value="ECO:0007669"/>
    <property type="project" value="TreeGrafter"/>
</dbReference>
<evidence type="ECO:0000256" key="7">
    <source>
        <dbReference type="ARBA" id="ARBA00022771"/>
    </source>
</evidence>
<dbReference type="Pfam" id="PF04906">
    <property type="entry name" value="Tweety"/>
    <property type="match status" value="1"/>
</dbReference>
<evidence type="ECO:0000256" key="14">
    <source>
        <dbReference type="ARBA" id="ARBA00023214"/>
    </source>
</evidence>
<feature type="transmembrane region" description="Helical" evidence="18">
    <location>
        <begin position="321"/>
        <end position="341"/>
    </location>
</feature>
<keyword evidence="10" id="KW-0406">Ion transport</keyword>
<keyword evidence="9 18" id="KW-1133">Transmembrane helix</keyword>
<dbReference type="InterPro" id="IPR001841">
    <property type="entry name" value="Znf_RING"/>
</dbReference>
<evidence type="ECO:0000313" key="21">
    <source>
        <dbReference type="Proteomes" id="UP000007799"/>
    </source>
</evidence>
<keyword evidence="6" id="KW-0479">Metal-binding</keyword>
<dbReference type="InterPro" id="IPR006990">
    <property type="entry name" value="Tweety"/>
</dbReference>
<keyword evidence="21" id="KW-1185">Reference proteome</keyword>
<comment type="subcellular location">
    <subcellularLocation>
        <location evidence="1">Cell membrane</location>
        <topology evidence="1">Multi-pass membrane protein</topology>
    </subcellularLocation>
</comment>
<dbReference type="GO" id="GO:0072320">
    <property type="term" value="F:volume-sensitive chloride channel activity"/>
    <property type="evidence" value="ECO:0007669"/>
    <property type="project" value="TreeGrafter"/>
</dbReference>
<dbReference type="Gene3D" id="3.30.40.10">
    <property type="entry name" value="Zinc/RING finger domain, C3HC4 (zinc finger)"/>
    <property type="match status" value="1"/>
</dbReference>
<evidence type="ECO:0000256" key="11">
    <source>
        <dbReference type="ARBA" id="ARBA00023136"/>
    </source>
</evidence>
<accession>F2U7F0</accession>
<feature type="transmembrane region" description="Helical" evidence="18">
    <location>
        <begin position="293"/>
        <end position="314"/>
    </location>
</feature>
<dbReference type="InterPro" id="IPR013083">
    <property type="entry name" value="Znf_RING/FYVE/PHD"/>
</dbReference>
<evidence type="ECO:0000256" key="9">
    <source>
        <dbReference type="ARBA" id="ARBA00022989"/>
    </source>
</evidence>
<dbReference type="GO" id="GO:0005886">
    <property type="term" value="C:plasma membrane"/>
    <property type="evidence" value="ECO:0007669"/>
    <property type="project" value="UniProtKB-SubCell"/>
</dbReference>
<dbReference type="RefSeq" id="XP_004994872.1">
    <property type="nucleotide sequence ID" value="XM_004994815.1"/>
</dbReference>
<protein>
    <recommendedName>
        <fullName evidence="19">RING-type domain-containing protein</fullName>
    </recommendedName>
</protein>
<evidence type="ECO:0000313" key="20">
    <source>
        <dbReference type="EMBL" id="EGD83368.1"/>
    </source>
</evidence>
<dbReference type="GO" id="GO:0008270">
    <property type="term" value="F:zinc ion binding"/>
    <property type="evidence" value="ECO:0007669"/>
    <property type="project" value="UniProtKB-KW"/>
</dbReference>
<dbReference type="eggNOG" id="KOG4433">
    <property type="taxonomic scope" value="Eukaryota"/>
</dbReference>
<dbReference type="PANTHER" id="PTHR12424:SF8">
    <property type="entry name" value="PROTEIN TWEETY"/>
    <property type="match status" value="1"/>
</dbReference>
<dbReference type="OrthoDB" id="187568at2759"/>
<dbReference type="PANTHER" id="PTHR12424">
    <property type="entry name" value="TWEETY-RELATED"/>
    <property type="match status" value="1"/>
</dbReference>
<keyword evidence="7 16" id="KW-0863">Zinc-finger</keyword>
<keyword evidence="5 18" id="KW-0812">Transmembrane</keyword>
<dbReference type="GO" id="GO:0034707">
    <property type="term" value="C:chloride channel complex"/>
    <property type="evidence" value="ECO:0007669"/>
    <property type="project" value="UniProtKB-KW"/>
</dbReference>
<keyword evidence="4" id="KW-1003">Cell membrane</keyword>
<evidence type="ECO:0000259" key="19">
    <source>
        <dbReference type="PROSITE" id="PS50089"/>
    </source>
</evidence>
<evidence type="ECO:0000256" key="18">
    <source>
        <dbReference type="SAM" id="Phobius"/>
    </source>
</evidence>
<evidence type="ECO:0000256" key="2">
    <source>
        <dbReference type="ARBA" id="ARBA00009849"/>
    </source>
</evidence>
<reference evidence="20" key="1">
    <citation type="submission" date="2009-08" db="EMBL/GenBank/DDBJ databases">
        <title>Annotation of Salpingoeca rosetta.</title>
        <authorList>
            <consortium name="The Broad Institute Genome Sequencing Platform"/>
            <person name="Russ C."/>
            <person name="Cuomo C."/>
            <person name="Burger G."/>
            <person name="Gray M.W."/>
            <person name="Holland P.W.H."/>
            <person name="King N."/>
            <person name="Lang F.B.F."/>
            <person name="Roger A.J."/>
            <person name="Ruiz-Trillo I."/>
            <person name="Young S.K."/>
            <person name="Zeng Q."/>
            <person name="Gargeya S."/>
            <person name="Alvarado L."/>
            <person name="Berlin A."/>
            <person name="Chapman S.B."/>
            <person name="Chen Z."/>
            <person name="Freedman E."/>
            <person name="Gellesch M."/>
            <person name="Goldberg J."/>
            <person name="Griggs A."/>
            <person name="Gujja S."/>
            <person name="Heilman E."/>
            <person name="Heiman D."/>
            <person name="Howarth C."/>
            <person name="Mehta T."/>
            <person name="Neiman D."/>
            <person name="Pearson M."/>
            <person name="Roberts A."/>
            <person name="Saif S."/>
            <person name="Shea T."/>
            <person name="Shenoy N."/>
            <person name="Sisk P."/>
            <person name="Stolte C."/>
            <person name="Sykes S."/>
            <person name="White J."/>
            <person name="Yandava C."/>
            <person name="Haas B."/>
            <person name="Nusbaum C."/>
            <person name="Birren B."/>
        </authorList>
    </citation>
    <scope>NUCLEOTIDE SEQUENCE [LARGE SCALE GENOMIC DNA]</scope>
    <source>
        <strain evidence="20">ATCC 50818</strain>
    </source>
</reference>